<feature type="transmembrane region" description="Helical" evidence="6">
    <location>
        <begin position="239"/>
        <end position="259"/>
    </location>
</feature>
<dbReference type="PANTHER" id="PTHR30213">
    <property type="entry name" value="INNER MEMBRANE PROTEIN YHJD"/>
    <property type="match status" value="1"/>
</dbReference>
<keyword evidence="8" id="KW-1185">Reference proteome</keyword>
<dbReference type="InterPro" id="IPR017039">
    <property type="entry name" value="Virul_fac_BrkB"/>
</dbReference>
<dbReference type="PATRIC" id="fig|742817.3.peg.1832"/>
<dbReference type="GO" id="GO:0005886">
    <property type="term" value="C:plasma membrane"/>
    <property type="evidence" value="ECO:0007669"/>
    <property type="project" value="UniProtKB-SubCell"/>
</dbReference>
<evidence type="ECO:0000256" key="3">
    <source>
        <dbReference type="ARBA" id="ARBA00022692"/>
    </source>
</evidence>
<protein>
    <submittedName>
        <fullName evidence="7">YihY family protein</fullName>
    </submittedName>
</protein>
<gene>
    <name evidence="7" type="ORF">HMPREF9449_01715</name>
</gene>
<sequence>MQKYRIRLKKYGSLDFYYAILRKDWKRSTIFGDMFLKILAVLVISGHRFIKDSCIVSASALTFYSVLSLVPIVALVLGIAKGFGVYSLLENQLHQQTFTNPEIVDFVLQFANQALENTQGGLITGIGIVFLLWAVIKVLGNTELAMNQIWGVVRGRSVTKKFTDYLSIMFIAPIFVVLISSINVFLTSNLQTIAMEDGFLSYASSLIITLLNFLPFILVWMLFIFLYMFMPTTRVRFKYALLAGIVAGSVYQVVQWFYIRFQIGVSSYNAIYGSLAALPLLLVWLQLSWSIVLWGTELCYIMKNRHFMFRDVMDKESRWIDNIDLSLQVLTYISKEYIQNNGVPTLEKISAELCMSTSKLQVVLQQLTDKGILAETGKEDDRSYLPVIDLYQLSWAEVIIRLSNIGDRNEDEWEKRFVKAIYQEFGEEKFAYPKQNQ</sequence>
<accession>H1DHH9</accession>
<name>H1DHH9_9BACT</name>
<evidence type="ECO:0000313" key="8">
    <source>
        <dbReference type="Proteomes" id="UP000004892"/>
    </source>
</evidence>
<evidence type="ECO:0000256" key="4">
    <source>
        <dbReference type="ARBA" id="ARBA00022989"/>
    </source>
</evidence>
<dbReference type="AlphaFoldDB" id="H1DHH9"/>
<feature type="transmembrane region" description="Helical" evidence="6">
    <location>
        <begin position="206"/>
        <end position="227"/>
    </location>
</feature>
<evidence type="ECO:0000256" key="5">
    <source>
        <dbReference type="ARBA" id="ARBA00023136"/>
    </source>
</evidence>
<dbReference type="EMBL" id="ADMC01000023">
    <property type="protein sequence ID" value="EHP47108.1"/>
    <property type="molecule type" value="Genomic_DNA"/>
</dbReference>
<organism evidence="7 8">
    <name type="scientific">Odoribacter laneus YIT 12061</name>
    <dbReference type="NCBI Taxonomy" id="742817"/>
    <lineage>
        <taxon>Bacteria</taxon>
        <taxon>Pseudomonadati</taxon>
        <taxon>Bacteroidota</taxon>
        <taxon>Bacteroidia</taxon>
        <taxon>Bacteroidales</taxon>
        <taxon>Odoribacteraceae</taxon>
        <taxon>Odoribacter</taxon>
    </lineage>
</organism>
<evidence type="ECO:0000313" key="7">
    <source>
        <dbReference type="EMBL" id="EHP47108.1"/>
    </source>
</evidence>
<evidence type="ECO:0000256" key="1">
    <source>
        <dbReference type="ARBA" id="ARBA00004651"/>
    </source>
</evidence>
<dbReference type="STRING" id="742817.HMPREF9449_01715"/>
<keyword evidence="4 6" id="KW-1133">Transmembrane helix</keyword>
<dbReference type="PANTHER" id="PTHR30213:SF0">
    <property type="entry name" value="UPF0761 MEMBRANE PROTEIN YIHY"/>
    <property type="match status" value="1"/>
</dbReference>
<keyword evidence="5 6" id="KW-0472">Membrane</keyword>
<dbReference type="Proteomes" id="UP000004892">
    <property type="component" value="Unassembled WGS sequence"/>
</dbReference>
<dbReference type="eggNOG" id="COG1295">
    <property type="taxonomic scope" value="Bacteria"/>
</dbReference>
<comment type="subcellular location">
    <subcellularLocation>
        <location evidence="1">Cell membrane</location>
        <topology evidence="1">Multi-pass membrane protein</topology>
    </subcellularLocation>
</comment>
<dbReference type="NCBIfam" id="TIGR00765">
    <property type="entry name" value="yihY_not_rbn"/>
    <property type="match status" value="1"/>
</dbReference>
<dbReference type="RefSeq" id="WP_009136863.1">
    <property type="nucleotide sequence ID" value="NZ_JH594596.1"/>
</dbReference>
<feature type="transmembrane region" description="Helical" evidence="6">
    <location>
        <begin position="165"/>
        <end position="186"/>
    </location>
</feature>
<dbReference type="HOGENOM" id="CLU_032288_2_0_10"/>
<feature type="transmembrane region" description="Helical" evidence="6">
    <location>
        <begin position="62"/>
        <end position="89"/>
    </location>
</feature>
<evidence type="ECO:0000256" key="2">
    <source>
        <dbReference type="ARBA" id="ARBA00022475"/>
    </source>
</evidence>
<comment type="caution">
    <text evidence="7">The sequence shown here is derived from an EMBL/GenBank/DDBJ whole genome shotgun (WGS) entry which is preliminary data.</text>
</comment>
<proteinExistence type="predicted"/>
<dbReference type="GeneID" id="98069282"/>
<keyword evidence="3 6" id="KW-0812">Transmembrane</keyword>
<reference evidence="7 8" key="1">
    <citation type="submission" date="2012-01" db="EMBL/GenBank/DDBJ databases">
        <title>The Genome Sequence of Odoribacter laneus YIT 12061.</title>
        <authorList>
            <consortium name="The Broad Institute Genome Sequencing Platform"/>
            <person name="Earl A."/>
            <person name="Ward D."/>
            <person name="Feldgarden M."/>
            <person name="Gevers D."/>
            <person name="Morotomi M."/>
            <person name="Young S.K."/>
            <person name="Zeng Q."/>
            <person name="Gargeya S."/>
            <person name="Fitzgerald M."/>
            <person name="Haas B."/>
            <person name="Abouelleil A."/>
            <person name="Alvarado L."/>
            <person name="Arachchi H.M."/>
            <person name="Berlin A."/>
            <person name="Chapman S.B."/>
            <person name="Gearin G."/>
            <person name="Goldberg J."/>
            <person name="Griggs A."/>
            <person name="Gujja S."/>
            <person name="Hansen M."/>
            <person name="Heiman D."/>
            <person name="Howarth C."/>
            <person name="Larimer J."/>
            <person name="Lui A."/>
            <person name="MacDonald P.J.P."/>
            <person name="McCowen C."/>
            <person name="Montmayeur A."/>
            <person name="Murphy C."/>
            <person name="Neiman D."/>
            <person name="Pearson M."/>
            <person name="Priest M."/>
            <person name="Roberts A."/>
            <person name="Saif S."/>
            <person name="Shea T."/>
            <person name="Sisk P."/>
            <person name="Stolte C."/>
            <person name="Sykes S."/>
            <person name="Wortman J."/>
            <person name="Nusbaum C."/>
            <person name="Birren B."/>
        </authorList>
    </citation>
    <scope>NUCLEOTIDE SEQUENCE [LARGE SCALE GENOMIC DNA]</scope>
    <source>
        <strain evidence="7 8">YIT 12061</strain>
    </source>
</reference>
<dbReference type="Pfam" id="PF03631">
    <property type="entry name" value="Virul_fac_BrkB"/>
    <property type="match status" value="1"/>
</dbReference>
<feature type="transmembrane region" description="Helical" evidence="6">
    <location>
        <begin position="271"/>
        <end position="295"/>
    </location>
</feature>
<evidence type="ECO:0000256" key="6">
    <source>
        <dbReference type="SAM" id="Phobius"/>
    </source>
</evidence>
<keyword evidence="2" id="KW-1003">Cell membrane</keyword>